<dbReference type="InterPro" id="IPR058625">
    <property type="entry name" value="MdtA-like_BSH"/>
</dbReference>
<dbReference type="AlphaFoldDB" id="A0A419F031"/>
<dbReference type="Pfam" id="PF25876">
    <property type="entry name" value="HH_MFP_RND"/>
    <property type="match status" value="1"/>
</dbReference>
<dbReference type="Proteomes" id="UP000285961">
    <property type="component" value="Unassembled WGS sequence"/>
</dbReference>
<keyword evidence="3 4" id="KW-0175">Coiled coil</keyword>
<evidence type="ECO:0000313" key="10">
    <source>
        <dbReference type="Proteomes" id="UP000285961"/>
    </source>
</evidence>
<evidence type="ECO:0000256" key="1">
    <source>
        <dbReference type="ARBA" id="ARBA00004196"/>
    </source>
</evidence>
<dbReference type="SUPFAM" id="SSF111369">
    <property type="entry name" value="HlyD-like secretion proteins"/>
    <property type="match status" value="1"/>
</dbReference>
<dbReference type="Pfam" id="PF25917">
    <property type="entry name" value="BSH_RND"/>
    <property type="match status" value="1"/>
</dbReference>
<dbReference type="Gene3D" id="2.40.30.170">
    <property type="match status" value="1"/>
</dbReference>
<evidence type="ECO:0000256" key="2">
    <source>
        <dbReference type="ARBA" id="ARBA00009477"/>
    </source>
</evidence>
<evidence type="ECO:0000259" key="7">
    <source>
        <dbReference type="Pfam" id="PF25917"/>
    </source>
</evidence>
<dbReference type="EMBL" id="QZKI01000062">
    <property type="protein sequence ID" value="RJP71123.1"/>
    <property type="molecule type" value="Genomic_DNA"/>
</dbReference>
<dbReference type="PANTHER" id="PTHR32347">
    <property type="entry name" value="EFFLUX SYSTEM COMPONENT YKNX-RELATED"/>
    <property type="match status" value="1"/>
</dbReference>
<feature type="signal peptide" evidence="5">
    <location>
        <begin position="1"/>
        <end position="19"/>
    </location>
</feature>
<proteinExistence type="inferred from homology"/>
<dbReference type="Gene3D" id="2.40.420.20">
    <property type="match status" value="1"/>
</dbReference>
<evidence type="ECO:0000259" key="8">
    <source>
        <dbReference type="Pfam" id="PF25954"/>
    </source>
</evidence>
<feature type="coiled-coil region" evidence="4">
    <location>
        <begin position="174"/>
        <end position="201"/>
    </location>
</feature>
<feature type="coiled-coil region" evidence="4">
    <location>
        <begin position="96"/>
        <end position="123"/>
    </location>
</feature>
<evidence type="ECO:0000259" key="6">
    <source>
        <dbReference type="Pfam" id="PF25876"/>
    </source>
</evidence>
<dbReference type="GO" id="GO:0030313">
    <property type="term" value="C:cell envelope"/>
    <property type="evidence" value="ECO:0007669"/>
    <property type="project" value="UniProtKB-SubCell"/>
</dbReference>
<evidence type="ECO:0000313" key="9">
    <source>
        <dbReference type="EMBL" id="RJP71123.1"/>
    </source>
</evidence>
<dbReference type="GO" id="GO:0016020">
    <property type="term" value="C:membrane"/>
    <property type="evidence" value="ECO:0007669"/>
    <property type="project" value="InterPro"/>
</dbReference>
<comment type="similarity">
    <text evidence="2">Belongs to the membrane fusion protein (MFP) (TC 8.A.1) family.</text>
</comment>
<gene>
    <name evidence="9" type="ORF">C4532_08230</name>
</gene>
<dbReference type="NCBIfam" id="TIGR01730">
    <property type="entry name" value="RND_mfp"/>
    <property type="match status" value="1"/>
</dbReference>
<comment type="caution">
    <text evidence="9">The sequence shown here is derived from an EMBL/GenBank/DDBJ whole genome shotgun (WGS) entry which is preliminary data.</text>
</comment>
<feature type="chain" id="PRO_5019279056" evidence="5">
    <location>
        <begin position="20"/>
        <end position="382"/>
    </location>
</feature>
<accession>A0A419F031</accession>
<evidence type="ECO:0000256" key="5">
    <source>
        <dbReference type="SAM" id="SignalP"/>
    </source>
</evidence>
<dbReference type="PROSITE" id="PS51257">
    <property type="entry name" value="PROKAR_LIPOPROTEIN"/>
    <property type="match status" value="1"/>
</dbReference>
<dbReference type="Pfam" id="PF25954">
    <property type="entry name" value="Beta-barrel_RND_2"/>
    <property type="match status" value="1"/>
</dbReference>
<comment type="subcellular location">
    <subcellularLocation>
        <location evidence="1">Cell envelope</location>
    </subcellularLocation>
</comment>
<protein>
    <submittedName>
        <fullName evidence="9">Efflux RND transporter periplasmic adaptor subunit</fullName>
    </submittedName>
</protein>
<dbReference type="InterPro" id="IPR058792">
    <property type="entry name" value="Beta-barrel_RND_2"/>
</dbReference>
<feature type="domain" description="Multidrug resistance protein MdtA-like barrel-sandwich hybrid" evidence="7">
    <location>
        <begin position="63"/>
        <end position="223"/>
    </location>
</feature>
<feature type="domain" description="Multidrug resistance protein MdtA-like alpha-helical hairpin" evidence="6">
    <location>
        <begin position="119"/>
        <end position="198"/>
    </location>
</feature>
<dbReference type="Gene3D" id="1.10.287.470">
    <property type="entry name" value="Helix hairpin bin"/>
    <property type="match status" value="1"/>
</dbReference>
<organism evidence="9 10">
    <name type="scientific">Candidatus Abyssobacteria bacterium SURF_17</name>
    <dbReference type="NCBI Taxonomy" id="2093361"/>
    <lineage>
        <taxon>Bacteria</taxon>
        <taxon>Pseudomonadati</taxon>
        <taxon>Candidatus Hydrogenedentota</taxon>
        <taxon>Candidatus Abyssobacteria</taxon>
    </lineage>
</organism>
<dbReference type="Gene3D" id="2.40.50.100">
    <property type="match status" value="1"/>
</dbReference>
<dbReference type="InterPro" id="IPR058624">
    <property type="entry name" value="MdtA-like_HH"/>
</dbReference>
<dbReference type="InterPro" id="IPR050465">
    <property type="entry name" value="UPF0194_transport"/>
</dbReference>
<keyword evidence="5" id="KW-0732">Signal</keyword>
<evidence type="ECO:0000256" key="4">
    <source>
        <dbReference type="SAM" id="Coils"/>
    </source>
</evidence>
<dbReference type="InterPro" id="IPR006143">
    <property type="entry name" value="RND_pump_MFP"/>
</dbReference>
<sequence>MIQLARRLLCLCSASILFAVFGLATSGCSGDGDGEGGLATVAVTRGGIERLVIATGRIEPFSKVEIRSKVDGLIKTVAVDEGDQVSKGQVIIEIDKDILESRVREARAALERARARYEQAQIEASPSEMELAQKKHERLQQLFSTGFASQQELDDAETALTVAREVYRAKQAAVSMAKAELSAIQAALDRAENELRYATIESPLDGIVLSRSVDAGAAVASVASTMGTLLMTLADVREMHFVGDVDETDIGMVRDGMPARISVESYPGKKFHGTVKRIAPLGVEKDKIMNFEVEITIEDADFPLRTNMTADAEIIIETHENALLVPQNSLRYKRSQAYVEVPDNTQEAGRRPVDVVLGISGTNFSEVLSGLKENDRVIVPAE</sequence>
<evidence type="ECO:0000256" key="3">
    <source>
        <dbReference type="ARBA" id="ARBA00023054"/>
    </source>
</evidence>
<dbReference type="GO" id="GO:0022857">
    <property type="term" value="F:transmembrane transporter activity"/>
    <property type="evidence" value="ECO:0007669"/>
    <property type="project" value="InterPro"/>
</dbReference>
<feature type="domain" description="CusB-like beta-barrel" evidence="8">
    <location>
        <begin position="244"/>
        <end position="314"/>
    </location>
</feature>
<reference evidence="9 10" key="1">
    <citation type="journal article" date="2017" name="ISME J.">
        <title>Energy and carbon metabolisms in a deep terrestrial subsurface fluid microbial community.</title>
        <authorList>
            <person name="Momper L."/>
            <person name="Jungbluth S.P."/>
            <person name="Lee M.D."/>
            <person name="Amend J.P."/>
        </authorList>
    </citation>
    <scope>NUCLEOTIDE SEQUENCE [LARGE SCALE GENOMIC DNA]</scope>
    <source>
        <strain evidence="9">SURF_17</strain>
    </source>
</reference>
<name>A0A419F031_9BACT</name>